<dbReference type="PANTHER" id="PTHR43133">
    <property type="entry name" value="RNA POLYMERASE ECF-TYPE SIGMA FACTO"/>
    <property type="match status" value="1"/>
</dbReference>
<evidence type="ECO:0000256" key="1">
    <source>
        <dbReference type="ARBA" id="ARBA00010641"/>
    </source>
</evidence>
<keyword evidence="9" id="KW-1185">Reference proteome</keyword>
<evidence type="ECO:0000259" key="6">
    <source>
        <dbReference type="Pfam" id="PF04542"/>
    </source>
</evidence>
<keyword evidence="3" id="KW-0731">Sigma factor</keyword>
<dbReference type="Pfam" id="PF08281">
    <property type="entry name" value="Sigma70_r4_2"/>
    <property type="match status" value="1"/>
</dbReference>
<dbReference type="SUPFAM" id="SSF88659">
    <property type="entry name" value="Sigma3 and sigma4 domains of RNA polymerase sigma factors"/>
    <property type="match status" value="1"/>
</dbReference>
<dbReference type="InterPro" id="IPR013324">
    <property type="entry name" value="RNA_pol_sigma_r3/r4-like"/>
</dbReference>
<protein>
    <submittedName>
        <fullName evidence="8">ECF RNA polymerase sigma factor SigD</fullName>
    </submittedName>
</protein>
<dbReference type="SUPFAM" id="SSF88946">
    <property type="entry name" value="Sigma2 domain of RNA polymerase sigma factors"/>
    <property type="match status" value="1"/>
</dbReference>
<accession>A0A518F1B6</accession>
<sequence>MSSVLTAAAARGDRDALAQLLDRHLPALEAFVRLRAGRIVRSTESSADVVQSVCREVLQHADRFRHPSEGAFRRWLFRTALRKLVDRRDYHLAEKRDLLRSVPIADGGEASALRAVRESRLVDVYRSFSTPSHHAEVRDEIERVESALDLLSGDERDVIVQAYLLGLTRAEIAEEMGRTPGAVRVLLHRALAKLVDLMATDG</sequence>
<gene>
    <name evidence="8" type="primary">sigD_7</name>
    <name evidence="8" type="ORF">Poly30_56870</name>
</gene>
<keyword evidence="5" id="KW-0804">Transcription</keyword>
<dbReference type="GO" id="GO:0016987">
    <property type="term" value="F:sigma factor activity"/>
    <property type="evidence" value="ECO:0007669"/>
    <property type="project" value="UniProtKB-KW"/>
</dbReference>
<dbReference type="EMBL" id="CP036434">
    <property type="protein sequence ID" value="QDV10125.1"/>
    <property type="molecule type" value="Genomic_DNA"/>
</dbReference>
<evidence type="ECO:0000256" key="5">
    <source>
        <dbReference type="ARBA" id="ARBA00023163"/>
    </source>
</evidence>
<organism evidence="8 9">
    <name type="scientific">Saltatorellus ferox</name>
    <dbReference type="NCBI Taxonomy" id="2528018"/>
    <lineage>
        <taxon>Bacteria</taxon>
        <taxon>Pseudomonadati</taxon>
        <taxon>Planctomycetota</taxon>
        <taxon>Planctomycetia</taxon>
        <taxon>Planctomycetia incertae sedis</taxon>
        <taxon>Saltatorellus</taxon>
    </lineage>
</organism>
<dbReference type="Gene3D" id="1.10.10.10">
    <property type="entry name" value="Winged helix-like DNA-binding domain superfamily/Winged helix DNA-binding domain"/>
    <property type="match status" value="1"/>
</dbReference>
<keyword evidence="4" id="KW-0238">DNA-binding</keyword>
<dbReference type="GO" id="GO:0003677">
    <property type="term" value="F:DNA binding"/>
    <property type="evidence" value="ECO:0007669"/>
    <property type="project" value="UniProtKB-KW"/>
</dbReference>
<dbReference type="Proteomes" id="UP000320390">
    <property type="component" value="Chromosome"/>
</dbReference>
<proteinExistence type="inferred from homology"/>
<comment type="similarity">
    <text evidence="1">Belongs to the sigma-70 factor family. ECF subfamily.</text>
</comment>
<evidence type="ECO:0000256" key="4">
    <source>
        <dbReference type="ARBA" id="ARBA00023125"/>
    </source>
</evidence>
<dbReference type="InterPro" id="IPR014284">
    <property type="entry name" value="RNA_pol_sigma-70_dom"/>
</dbReference>
<dbReference type="NCBIfam" id="TIGR02937">
    <property type="entry name" value="sigma70-ECF"/>
    <property type="match status" value="1"/>
</dbReference>
<dbReference type="InterPro" id="IPR039425">
    <property type="entry name" value="RNA_pol_sigma-70-like"/>
</dbReference>
<dbReference type="Gene3D" id="1.10.1740.10">
    <property type="match status" value="1"/>
</dbReference>
<feature type="domain" description="RNA polymerase sigma factor 70 region 4 type 2" evidence="7">
    <location>
        <begin position="142"/>
        <end position="194"/>
    </location>
</feature>
<dbReference type="AlphaFoldDB" id="A0A518F1B6"/>
<keyword evidence="2" id="KW-0805">Transcription regulation</keyword>
<dbReference type="CDD" id="cd06171">
    <property type="entry name" value="Sigma70_r4"/>
    <property type="match status" value="1"/>
</dbReference>
<name>A0A518F1B6_9BACT</name>
<evidence type="ECO:0000256" key="3">
    <source>
        <dbReference type="ARBA" id="ARBA00023082"/>
    </source>
</evidence>
<dbReference type="InterPro" id="IPR007627">
    <property type="entry name" value="RNA_pol_sigma70_r2"/>
</dbReference>
<feature type="domain" description="RNA polymerase sigma-70 region 2" evidence="6">
    <location>
        <begin position="22"/>
        <end position="87"/>
    </location>
</feature>
<dbReference type="InterPro" id="IPR013325">
    <property type="entry name" value="RNA_pol_sigma_r2"/>
</dbReference>
<dbReference type="Pfam" id="PF04542">
    <property type="entry name" value="Sigma70_r2"/>
    <property type="match status" value="1"/>
</dbReference>
<evidence type="ECO:0000313" key="9">
    <source>
        <dbReference type="Proteomes" id="UP000320390"/>
    </source>
</evidence>
<dbReference type="InterPro" id="IPR013249">
    <property type="entry name" value="RNA_pol_sigma70_r4_t2"/>
</dbReference>
<dbReference type="InterPro" id="IPR036388">
    <property type="entry name" value="WH-like_DNA-bd_sf"/>
</dbReference>
<evidence type="ECO:0000256" key="2">
    <source>
        <dbReference type="ARBA" id="ARBA00023015"/>
    </source>
</evidence>
<evidence type="ECO:0000259" key="7">
    <source>
        <dbReference type="Pfam" id="PF08281"/>
    </source>
</evidence>
<dbReference type="RefSeq" id="WP_419190753.1">
    <property type="nucleotide sequence ID" value="NZ_CP036434.1"/>
</dbReference>
<reference evidence="8 9" key="1">
    <citation type="submission" date="2019-02" db="EMBL/GenBank/DDBJ databases">
        <title>Deep-cultivation of Planctomycetes and their phenomic and genomic characterization uncovers novel biology.</title>
        <authorList>
            <person name="Wiegand S."/>
            <person name="Jogler M."/>
            <person name="Boedeker C."/>
            <person name="Pinto D."/>
            <person name="Vollmers J."/>
            <person name="Rivas-Marin E."/>
            <person name="Kohn T."/>
            <person name="Peeters S.H."/>
            <person name="Heuer A."/>
            <person name="Rast P."/>
            <person name="Oberbeckmann S."/>
            <person name="Bunk B."/>
            <person name="Jeske O."/>
            <person name="Meyerdierks A."/>
            <person name="Storesund J.E."/>
            <person name="Kallscheuer N."/>
            <person name="Luecker S."/>
            <person name="Lage O.M."/>
            <person name="Pohl T."/>
            <person name="Merkel B.J."/>
            <person name="Hornburger P."/>
            <person name="Mueller R.-W."/>
            <person name="Bruemmer F."/>
            <person name="Labrenz M."/>
            <person name="Spormann A.M."/>
            <person name="Op den Camp H."/>
            <person name="Overmann J."/>
            <person name="Amann R."/>
            <person name="Jetten M.S.M."/>
            <person name="Mascher T."/>
            <person name="Medema M.H."/>
            <person name="Devos D.P."/>
            <person name="Kaster A.-K."/>
            <person name="Ovreas L."/>
            <person name="Rohde M."/>
            <person name="Galperin M.Y."/>
            <person name="Jogler C."/>
        </authorList>
    </citation>
    <scope>NUCLEOTIDE SEQUENCE [LARGE SCALE GENOMIC DNA]</scope>
    <source>
        <strain evidence="8 9">Poly30</strain>
    </source>
</reference>
<evidence type="ECO:0000313" key="8">
    <source>
        <dbReference type="EMBL" id="QDV10125.1"/>
    </source>
</evidence>
<dbReference type="PANTHER" id="PTHR43133:SF58">
    <property type="entry name" value="ECF RNA POLYMERASE SIGMA FACTOR SIGD"/>
    <property type="match status" value="1"/>
</dbReference>
<dbReference type="GO" id="GO:0006352">
    <property type="term" value="P:DNA-templated transcription initiation"/>
    <property type="evidence" value="ECO:0007669"/>
    <property type="project" value="InterPro"/>
</dbReference>